<feature type="region of interest" description="Disordered" evidence="1">
    <location>
        <begin position="384"/>
        <end position="407"/>
    </location>
</feature>
<sequence>MTGDDDRPTMPPVRLPSDAELARDALAAPLFSRAVKLTRWAREGGGTEGAGIPVGAGGELLSEQLKEAAAHLGLEGDEDAPVLAADAWNFAVDTGLLAVDEYEEDESDEGSADNDGTSEDGGPGSDEPVGVALPEEEMDGLTGGAGTGSTPVPAEVLEVWQNGLETVLADAATPSFEDLLGGIENAFGEDGQIDPDSIDLDAMDWNPEDEADFLDNALGNLYLLTATDAAVAGGAMVPLPVLAASMIVPEGMDEPTDEILEEVSSAMMRLDEQFRMLEPTGLVAYQPVDEALTREAEEGEEGLEGDGLGSELDAELEEDVSRYGMVRLTPLGLHGVRVRMKDAGIEAPAVGDLAGAGADVLLAALPAYTEDNARTEIESWFAARPGVSGDSGESGGPGGSGSAESATVGAARELLAAARGGDEEGPVRRLACQQALSLAGPEAEPALREVLEDRQLGGLARVWLAERGAADVPQPDEEMVFWLTVDTIAAQLATAGEPEELQDLVRGLVDQHTGFFDKAWRVEHPATGEVLEAMGRVHPDKQVAKAARKAAFKARSR</sequence>
<evidence type="ECO:0000313" key="3">
    <source>
        <dbReference type="Proteomes" id="UP001214441"/>
    </source>
</evidence>
<reference evidence="2 3" key="1">
    <citation type="submission" date="2023-05" db="EMBL/GenBank/DDBJ databases">
        <title>Streptantibioticus silvisoli sp. nov., acidotolerant actinomycetes 1 from pine litter.</title>
        <authorList>
            <person name="Swiecimska M."/>
            <person name="Golinska P."/>
            <person name="Sangal V."/>
            <person name="Wachnowicz B."/>
            <person name="Goodfellow M."/>
        </authorList>
    </citation>
    <scope>NUCLEOTIDE SEQUENCE [LARGE SCALE GENOMIC DNA]</scope>
    <source>
        <strain evidence="2 3">DSM 42109</strain>
    </source>
</reference>
<evidence type="ECO:0000313" key="2">
    <source>
        <dbReference type="EMBL" id="MDJ1133112.1"/>
    </source>
</evidence>
<organism evidence="2 3">
    <name type="scientific">Streptomyces iconiensis</name>
    <dbReference type="NCBI Taxonomy" id="1384038"/>
    <lineage>
        <taxon>Bacteria</taxon>
        <taxon>Bacillati</taxon>
        <taxon>Actinomycetota</taxon>
        <taxon>Actinomycetes</taxon>
        <taxon>Kitasatosporales</taxon>
        <taxon>Streptomycetaceae</taxon>
        <taxon>Streptomyces</taxon>
    </lineage>
</organism>
<evidence type="ECO:0000256" key="1">
    <source>
        <dbReference type="SAM" id="MobiDB-lite"/>
    </source>
</evidence>
<feature type="region of interest" description="Disordered" evidence="1">
    <location>
        <begin position="102"/>
        <end position="131"/>
    </location>
</feature>
<keyword evidence="3" id="KW-1185">Reference proteome</keyword>
<accession>A0ABT6ZVK5</accession>
<dbReference type="RefSeq" id="WP_274044796.1">
    <property type="nucleotide sequence ID" value="NZ_JANCPR020000012.1"/>
</dbReference>
<gene>
    <name evidence="2" type="ORF">NMN56_014290</name>
</gene>
<dbReference type="EMBL" id="JANCPR020000012">
    <property type="protein sequence ID" value="MDJ1133112.1"/>
    <property type="molecule type" value="Genomic_DNA"/>
</dbReference>
<feature type="compositionally biased region" description="Gly residues" evidence="1">
    <location>
        <begin position="392"/>
        <end position="401"/>
    </location>
</feature>
<dbReference type="Proteomes" id="UP001214441">
    <property type="component" value="Unassembled WGS sequence"/>
</dbReference>
<protein>
    <submittedName>
        <fullName evidence="2">Uncharacterized protein</fullName>
    </submittedName>
</protein>
<comment type="caution">
    <text evidence="2">The sequence shown here is derived from an EMBL/GenBank/DDBJ whole genome shotgun (WGS) entry which is preliminary data.</text>
</comment>
<proteinExistence type="predicted"/>
<feature type="compositionally biased region" description="Acidic residues" evidence="1">
    <location>
        <begin position="102"/>
        <end position="118"/>
    </location>
</feature>
<name>A0ABT6ZVK5_9ACTN</name>